<dbReference type="EMBL" id="JAKRRY010000002">
    <property type="protein sequence ID" value="MCW8345084.1"/>
    <property type="molecule type" value="Genomic_DNA"/>
</dbReference>
<dbReference type="PANTHER" id="PTHR33495">
    <property type="entry name" value="ANTI-SIGMA FACTOR ANTAGONIST TM_1081-RELATED-RELATED"/>
    <property type="match status" value="1"/>
</dbReference>
<dbReference type="Pfam" id="PF01740">
    <property type="entry name" value="STAS"/>
    <property type="match status" value="1"/>
</dbReference>
<dbReference type="RefSeq" id="WP_265673528.1">
    <property type="nucleotide sequence ID" value="NZ_JAKRRY010000002.1"/>
</dbReference>
<evidence type="ECO:0000313" key="2">
    <source>
        <dbReference type="EMBL" id="MCW8345084.1"/>
    </source>
</evidence>
<dbReference type="PANTHER" id="PTHR33495:SF2">
    <property type="entry name" value="ANTI-SIGMA FACTOR ANTAGONIST TM_1081-RELATED"/>
    <property type="match status" value="1"/>
</dbReference>
<dbReference type="CDD" id="cd07043">
    <property type="entry name" value="STAS_anti-anti-sigma_factors"/>
    <property type="match status" value="1"/>
</dbReference>
<proteinExistence type="predicted"/>
<dbReference type="AlphaFoldDB" id="A0A9X3CKT9"/>
<gene>
    <name evidence="2" type="ORF">MD535_03455</name>
</gene>
<organism evidence="2 3">
    <name type="scientific">Vibrio qingdaonensis</name>
    <dbReference type="NCBI Taxonomy" id="2829491"/>
    <lineage>
        <taxon>Bacteria</taxon>
        <taxon>Pseudomonadati</taxon>
        <taxon>Pseudomonadota</taxon>
        <taxon>Gammaproteobacteria</taxon>
        <taxon>Vibrionales</taxon>
        <taxon>Vibrionaceae</taxon>
        <taxon>Vibrio</taxon>
    </lineage>
</organism>
<dbReference type="Proteomes" id="UP001155587">
    <property type="component" value="Unassembled WGS sequence"/>
</dbReference>
<evidence type="ECO:0000313" key="3">
    <source>
        <dbReference type="Proteomes" id="UP001155587"/>
    </source>
</evidence>
<dbReference type="InterPro" id="IPR036513">
    <property type="entry name" value="STAS_dom_sf"/>
</dbReference>
<evidence type="ECO:0000259" key="1">
    <source>
        <dbReference type="PROSITE" id="PS50801"/>
    </source>
</evidence>
<dbReference type="GO" id="GO:0043856">
    <property type="term" value="F:anti-sigma factor antagonist activity"/>
    <property type="evidence" value="ECO:0007669"/>
    <property type="project" value="TreeGrafter"/>
</dbReference>
<sequence length="110" mass="12559">MAFFLYSNDSLTVIEVQTNRFDAKMIPHFRQYLNQFDRVTSEKLLIDLSGVIFMDSSALGTIMALHKTHEFGEMSIVSQSPSVLNLFKLTKVDQLLNIYRDIDHAVADMA</sequence>
<dbReference type="SUPFAM" id="SSF52091">
    <property type="entry name" value="SpoIIaa-like"/>
    <property type="match status" value="1"/>
</dbReference>
<dbReference type="InterPro" id="IPR002645">
    <property type="entry name" value="STAS_dom"/>
</dbReference>
<keyword evidence="3" id="KW-1185">Reference proteome</keyword>
<accession>A0A9X3CKT9</accession>
<dbReference type="Gene3D" id="3.30.750.24">
    <property type="entry name" value="STAS domain"/>
    <property type="match status" value="1"/>
</dbReference>
<reference evidence="2" key="1">
    <citation type="submission" date="2022-02" db="EMBL/GenBank/DDBJ databases">
        <title>Vibrio sp. nov, a new bacterium isolated from seawater.</title>
        <authorList>
            <person name="Yuan Y."/>
        </authorList>
    </citation>
    <scope>NUCLEOTIDE SEQUENCE</scope>
    <source>
        <strain evidence="2">ZSDZ65</strain>
    </source>
</reference>
<name>A0A9X3CKT9_9VIBR</name>
<dbReference type="PROSITE" id="PS50801">
    <property type="entry name" value="STAS"/>
    <property type="match status" value="1"/>
</dbReference>
<comment type="caution">
    <text evidence="2">The sequence shown here is derived from an EMBL/GenBank/DDBJ whole genome shotgun (WGS) entry which is preliminary data.</text>
</comment>
<protein>
    <submittedName>
        <fullName evidence="2">STAS domain-containing protein</fullName>
    </submittedName>
</protein>
<feature type="domain" description="STAS" evidence="1">
    <location>
        <begin position="29"/>
        <end position="109"/>
    </location>
</feature>